<evidence type="ECO:0000256" key="1">
    <source>
        <dbReference type="SAM" id="MobiDB-lite"/>
    </source>
</evidence>
<evidence type="ECO:0000313" key="4">
    <source>
        <dbReference type="Proteomes" id="UP001176940"/>
    </source>
</evidence>
<evidence type="ECO:0000259" key="2">
    <source>
        <dbReference type="Pfam" id="PF25033"/>
    </source>
</evidence>
<feature type="domain" description="VPS13-like middle region" evidence="2">
    <location>
        <begin position="9"/>
        <end position="381"/>
    </location>
</feature>
<dbReference type="InterPro" id="IPR026847">
    <property type="entry name" value="VPS13"/>
</dbReference>
<dbReference type="EMBL" id="CAUEEQ010007246">
    <property type="protein sequence ID" value="CAJ0930826.1"/>
    <property type="molecule type" value="Genomic_DNA"/>
</dbReference>
<dbReference type="Pfam" id="PF25033">
    <property type="entry name" value="VPS13_M"/>
    <property type="match status" value="1"/>
</dbReference>
<gene>
    <name evidence="3" type="ORF">RIMI_LOCUS4492161</name>
</gene>
<sequence length="383" mass="42532">MVASFTTQAQKKDVFARLREIVVINVDPKTIHQKTVYILGEEVFNLQMTLYPDATEGASYTNMSAVDGEILLRVGCIHIVYLHKFLMSLLNFMNTFQTAKEALTSATAQAAEKGTYSMKDLAQKSFRLSMDINLKAPVIYIPQSSISTNVVVADLGLIRVQNKFSLVPEVNSPLPPVIDKMDIHLTELKLSRTIIQNGSLQPELELLQPKSVVILVFSQMPAMQIDGDLKPMQIALSQDDLTILMGVLFENLAETPSLPSAPPTSEAVKRVTRETSMSSQQTEKTHPESNQDSVDETVAVTLKFGFNFESLSIVLYNNDSSKVASDWLHNENLRLGELRLHLLSSSGKMSADSSMDFSFQLKSCTLDDLREGVTRATSRYIFA</sequence>
<dbReference type="InterPro" id="IPR056747">
    <property type="entry name" value="VPS13-like_M"/>
</dbReference>
<dbReference type="PANTHER" id="PTHR16166:SF125">
    <property type="entry name" value="INTERMEMBRANE LIPID TRANSFER PROTEIN VPS13C"/>
    <property type="match status" value="1"/>
</dbReference>
<organism evidence="3 4">
    <name type="scientific">Ranitomeya imitator</name>
    <name type="common">mimic poison frog</name>
    <dbReference type="NCBI Taxonomy" id="111125"/>
    <lineage>
        <taxon>Eukaryota</taxon>
        <taxon>Metazoa</taxon>
        <taxon>Chordata</taxon>
        <taxon>Craniata</taxon>
        <taxon>Vertebrata</taxon>
        <taxon>Euteleostomi</taxon>
        <taxon>Amphibia</taxon>
        <taxon>Batrachia</taxon>
        <taxon>Anura</taxon>
        <taxon>Neobatrachia</taxon>
        <taxon>Hyloidea</taxon>
        <taxon>Dendrobatidae</taxon>
        <taxon>Dendrobatinae</taxon>
        <taxon>Ranitomeya</taxon>
    </lineage>
</organism>
<comment type="caution">
    <text evidence="3">The sequence shown here is derived from an EMBL/GenBank/DDBJ whole genome shotgun (WGS) entry which is preliminary data.</text>
</comment>
<name>A0ABN9L5P0_9NEOB</name>
<evidence type="ECO:0000313" key="3">
    <source>
        <dbReference type="EMBL" id="CAJ0930826.1"/>
    </source>
</evidence>
<dbReference type="PANTHER" id="PTHR16166">
    <property type="entry name" value="VACUOLAR PROTEIN SORTING-ASSOCIATED PROTEIN VPS13"/>
    <property type="match status" value="1"/>
</dbReference>
<proteinExistence type="predicted"/>
<dbReference type="Proteomes" id="UP001176940">
    <property type="component" value="Unassembled WGS sequence"/>
</dbReference>
<feature type="non-terminal residue" evidence="3">
    <location>
        <position position="383"/>
    </location>
</feature>
<protein>
    <recommendedName>
        <fullName evidence="2">VPS13-like middle region domain-containing protein</fullName>
    </recommendedName>
</protein>
<accession>A0ABN9L5P0</accession>
<reference evidence="3" key="1">
    <citation type="submission" date="2023-07" db="EMBL/GenBank/DDBJ databases">
        <authorList>
            <person name="Stuckert A."/>
        </authorList>
    </citation>
    <scope>NUCLEOTIDE SEQUENCE</scope>
</reference>
<feature type="region of interest" description="Disordered" evidence="1">
    <location>
        <begin position="255"/>
        <end position="294"/>
    </location>
</feature>
<keyword evidence="4" id="KW-1185">Reference proteome</keyword>